<dbReference type="Gene3D" id="3.40.50.970">
    <property type="match status" value="1"/>
</dbReference>
<gene>
    <name evidence="5" type="ORF">CLG94_03535</name>
</gene>
<keyword evidence="6" id="KW-1185">Reference proteome</keyword>
<dbReference type="CDD" id="cd07036">
    <property type="entry name" value="TPP_PYR_E1-PDHc-beta_like"/>
    <property type="match status" value="1"/>
</dbReference>
<dbReference type="SUPFAM" id="SSF52518">
    <property type="entry name" value="Thiamin diphosphate-binding fold (THDP-binding)"/>
    <property type="match status" value="1"/>
</dbReference>
<evidence type="ECO:0000259" key="4">
    <source>
        <dbReference type="SMART" id="SM00861"/>
    </source>
</evidence>
<evidence type="ECO:0000313" key="5">
    <source>
        <dbReference type="EMBL" id="PTL36754.1"/>
    </source>
</evidence>
<evidence type="ECO:0000313" key="6">
    <source>
        <dbReference type="Proteomes" id="UP000241436"/>
    </source>
</evidence>
<dbReference type="AlphaFoldDB" id="A0A2T4U050"/>
<name>A0A2T4U050_9BACT</name>
<dbReference type="InterPro" id="IPR029061">
    <property type="entry name" value="THDP-binding"/>
</dbReference>
<dbReference type="RefSeq" id="WP_107561507.1">
    <property type="nucleotide sequence ID" value="NZ_NVQC01000013.1"/>
</dbReference>
<feature type="domain" description="Transketolase-like pyrimidine-binding" evidence="4">
    <location>
        <begin position="3"/>
        <end position="176"/>
    </location>
</feature>
<protein>
    <submittedName>
        <fullName evidence="5">Alpha-ketoacid dehydrogenase subunit beta</fullName>
    </submittedName>
</protein>
<proteinExistence type="predicted"/>
<dbReference type="EMBL" id="NVQC01000013">
    <property type="protein sequence ID" value="PTL36754.1"/>
    <property type="molecule type" value="Genomic_DNA"/>
</dbReference>
<dbReference type="Pfam" id="PF02779">
    <property type="entry name" value="Transket_pyr"/>
    <property type="match status" value="1"/>
</dbReference>
<dbReference type="InterPro" id="IPR005475">
    <property type="entry name" value="Transketolase-like_Pyr-bd"/>
</dbReference>
<keyword evidence="3" id="KW-0786">Thiamine pyrophosphate</keyword>
<evidence type="ECO:0000256" key="2">
    <source>
        <dbReference type="ARBA" id="ARBA00023002"/>
    </source>
</evidence>
<dbReference type="Gene3D" id="3.40.50.920">
    <property type="match status" value="1"/>
</dbReference>
<comment type="cofactor">
    <cofactor evidence="1">
        <name>thiamine diphosphate</name>
        <dbReference type="ChEBI" id="CHEBI:58937"/>
    </cofactor>
</comment>
<dbReference type="SUPFAM" id="SSF52922">
    <property type="entry name" value="TK C-terminal domain-like"/>
    <property type="match status" value="1"/>
</dbReference>
<dbReference type="NCBIfam" id="NF006667">
    <property type="entry name" value="PRK09212.1"/>
    <property type="match status" value="1"/>
</dbReference>
<accession>A0A2T4U050</accession>
<dbReference type="FunFam" id="3.40.50.970:FF:000001">
    <property type="entry name" value="Pyruvate dehydrogenase E1 beta subunit"/>
    <property type="match status" value="1"/>
</dbReference>
<dbReference type="InterPro" id="IPR033248">
    <property type="entry name" value="Transketolase_C"/>
</dbReference>
<dbReference type="InterPro" id="IPR009014">
    <property type="entry name" value="Transketo_C/PFOR_II"/>
</dbReference>
<dbReference type="PANTHER" id="PTHR43257:SF2">
    <property type="entry name" value="PYRUVATE DEHYDROGENASE E1 COMPONENT SUBUNIT BETA"/>
    <property type="match status" value="1"/>
</dbReference>
<reference evidence="5 6" key="1">
    <citation type="submission" date="2017-09" db="EMBL/GenBank/DDBJ databases">
        <title>Bloom of a denitrifying methanotroph, Candidatus Methylomirabilis limnetica, in a deep stratified lake.</title>
        <authorList>
            <person name="Graf J.S."/>
            <person name="Marchant H.K."/>
            <person name="Tienken D."/>
            <person name="Hach P.F."/>
            <person name="Brand A."/>
            <person name="Schubert C.J."/>
            <person name="Kuypers M.M."/>
            <person name="Milucka J."/>
        </authorList>
    </citation>
    <scope>NUCLEOTIDE SEQUENCE [LARGE SCALE GENOMIC DNA]</scope>
    <source>
        <strain evidence="5 6">Zug</strain>
    </source>
</reference>
<dbReference type="OrthoDB" id="9771835at2"/>
<dbReference type="PANTHER" id="PTHR43257">
    <property type="entry name" value="PYRUVATE DEHYDROGENASE E1 COMPONENT BETA SUBUNIT"/>
    <property type="match status" value="1"/>
</dbReference>
<comment type="caution">
    <text evidence="5">The sequence shown here is derived from an EMBL/GenBank/DDBJ whole genome shotgun (WGS) entry which is preliminary data.</text>
</comment>
<dbReference type="GO" id="GO:0016491">
    <property type="term" value="F:oxidoreductase activity"/>
    <property type="evidence" value="ECO:0007669"/>
    <property type="project" value="UniProtKB-KW"/>
</dbReference>
<keyword evidence="2" id="KW-0560">Oxidoreductase</keyword>
<dbReference type="Proteomes" id="UP000241436">
    <property type="component" value="Unassembled WGS sequence"/>
</dbReference>
<dbReference type="Pfam" id="PF02780">
    <property type="entry name" value="Transketolase_C"/>
    <property type="match status" value="1"/>
</dbReference>
<dbReference type="SMART" id="SM00861">
    <property type="entry name" value="Transket_pyr"/>
    <property type="match status" value="1"/>
</dbReference>
<evidence type="ECO:0000256" key="3">
    <source>
        <dbReference type="ARBA" id="ARBA00023052"/>
    </source>
</evidence>
<reference evidence="6" key="2">
    <citation type="journal article" date="2018" name="Environ. Microbiol.">
        <title>Bloom of a denitrifying methanotroph, 'Candidatus Methylomirabilis limnetica', in a deep stratified lake.</title>
        <authorList>
            <person name="Graf J.S."/>
            <person name="Mayr M.J."/>
            <person name="Marchant H.K."/>
            <person name="Tienken D."/>
            <person name="Hach P.F."/>
            <person name="Brand A."/>
            <person name="Schubert C.J."/>
            <person name="Kuypers M.M."/>
            <person name="Milucka J."/>
        </authorList>
    </citation>
    <scope>NUCLEOTIDE SEQUENCE [LARGE SCALE GENOMIC DNA]</scope>
    <source>
        <strain evidence="6">Zug</strain>
    </source>
</reference>
<dbReference type="FunFam" id="3.40.50.920:FF:000001">
    <property type="entry name" value="Pyruvate dehydrogenase E1 beta subunit"/>
    <property type="match status" value="1"/>
</dbReference>
<organism evidence="5 6">
    <name type="scientific">Candidatus Methylomirabilis limnetica</name>
    <dbReference type="NCBI Taxonomy" id="2033718"/>
    <lineage>
        <taxon>Bacteria</taxon>
        <taxon>Candidatus Methylomirabilota</taxon>
        <taxon>Candidatus Methylomirabilia</taxon>
        <taxon>Candidatus Methylomirabilales</taxon>
        <taxon>Candidatus Methylomirabilaceae</taxon>
        <taxon>Candidatus Methylomirabilis</taxon>
    </lineage>
</organism>
<evidence type="ECO:0000256" key="1">
    <source>
        <dbReference type="ARBA" id="ARBA00001964"/>
    </source>
</evidence>
<sequence>MEITYLEAIRQALWEEMDRDERVFMLGEDIGVYGGAFKVTKGFLDKFGPERVIDTPLSESGFVGAAIGAALMGMRPVVEMQFADFIACAFDQIVNMAAKHHYRTGEPVPLVIRAPYGGGIHAGPFHSQCPEAWFFHVAGLKLVAPSTPADAKGLLKAAIRDPNPVIYFEHKYLYRHIKGNVPEGDIIVPIGQAEVKRQGSTVSVITYGAMLQQSLAAAELLMSEGIDLEVVDLRTLQPLDMAAIAASVKKTGRVMVVHEAQKTGGIGGEIAARIAEELFHYLDAPIARVAPPHTPIPYSPVLEEAYLPNAETIASKARELASF</sequence>